<evidence type="ECO:0000256" key="1">
    <source>
        <dbReference type="SAM" id="MobiDB-lite"/>
    </source>
</evidence>
<dbReference type="EMBL" id="SZQA01000006">
    <property type="protein sequence ID" value="TKK89488.1"/>
    <property type="molecule type" value="Genomic_DNA"/>
</dbReference>
<proteinExistence type="predicted"/>
<evidence type="ECO:0000313" key="3">
    <source>
        <dbReference type="Proteomes" id="UP000308705"/>
    </source>
</evidence>
<organism evidence="2 3">
    <name type="scientific">Herbidospora galbida</name>
    <dbReference type="NCBI Taxonomy" id="2575442"/>
    <lineage>
        <taxon>Bacteria</taxon>
        <taxon>Bacillati</taxon>
        <taxon>Actinomycetota</taxon>
        <taxon>Actinomycetes</taxon>
        <taxon>Streptosporangiales</taxon>
        <taxon>Streptosporangiaceae</taxon>
        <taxon>Herbidospora</taxon>
    </lineage>
</organism>
<keyword evidence="3" id="KW-1185">Reference proteome</keyword>
<evidence type="ECO:0000313" key="2">
    <source>
        <dbReference type="EMBL" id="TKK89488.1"/>
    </source>
</evidence>
<dbReference type="AlphaFoldDB" id="A0A4U3MJ17"/>
<comment type="caution">
    <text evidence="2">The sequence shown here is derived from an EMBL/GenBank/DDBJ whole genome shotgun (WGS) entry which is preliminary data.</text>
</comment>
<accession>A0A4U3MJ17</accession>
<dbReference type="Proteomes" id="UP000308705">
    <property type="component" value="Unassembled WGS sequence"/>
</dbReference>
<protein>
    <submittedName>
        <fullName evidence="2">Uncharacterized protein</fullName>
    </submittedName>
</protein>
<reference evidence="2 3" key="1">
    <citation type="submission" date="2019-04" db="EMBL/GenBank/DDBJ databases">
        <title>Herbidospora sp. NEAU-GS14.nov., a novel actinomycete isolated from soil.</title>
        <authorList>
            <person name="Han L."/>
        </authorList>
    </citation>
    <scope>NUCLEOTIDE SEQUENCE [LARGE SCALE GENOMIC DNA]</scope>
    <source>
        <strain evidence="2 3">NEAU-GS14</strain>
    </source>
</reference>
<sequence length="72" mass="7952">MPLENIARPACRHGTAVIESVYRHQIRPVTENGAADDYAGAWARAPAAPSWWTAPGQSQDPWSRGNDKRPIQ</sequence>
<name>A0A4U3MJ17_9ACTN</name>
<feature type="region of interest" description="Disordered" evidence="1">
    <location>
        <begin position="48"/>
        <end position="72"/>
    </location>
</feature>
<gene>
    <name evidence="2" type="ORF">FDA94_08820</name>
</gene>